<name>I3DVI9_BACMT</name>
<dbReference type="InterPro" id="IPR038019">
    <property type="entry name" value="PRib_AMP_CycHydrolase_sf"/>
</dbReference>
<evidence type="ECO:0000256" key="8">
    <source>
        <dbReference type="ARBA" id="ARBA00012721"/>
    </source>
</evidence>
<dbReference type="EC" id="3.6.1.31" evidence="7"/>
<organism evidence="15 16">
    <name type="scientific">Bacillus methanolicus PB1</name>
    <dbReference type="NCBI Taxonomy" id="997296"/>
    <lineage>
        <taxon>Bacteria</taxon>
        <taxon>Bacillati</taxon>
        <taxon>Bacillota</taxon>
        <taxon>Bacilli</taxon>
        <taxon>Bacillales</taxon>
        <taxon>Bacillaceae</taxon>
        <taxon>Bacillus</taxon>
    </lineage>
</organism>
<dbReference type="eggNOG" id="COG0139">
    <property type="taxonomic scope" value="Bacteria"/>
</dbReference>
<evidence type="ECO:0000256" key="6">
    <source>
        <dbReference type="ARBA" id="ARBA00008299"/>
    </source>
</evidence>
<comment type="catalytic activity">
    <reaction evidence="1">
        <text>1-(5-phospho-beta-D-ribosyl)-5'-AMP + H2O = 1-(5-phospho-beta-D-ribosyl)-5-[(5-phospho-beta-D-ribosylamino)methylideneamino]imidazole-4-carboxamide</text>
        <dbReference type="Rhea" id="RHEA:20049"/>
        <dbReference type="ChEBI" id="CHEBI:15377"/>
        <dbReference type="ChEBI" id="CHEBI:58435"/>
        <dbReference type="ChEBI" id="CHEBI:59457"/>
        <dbReference type="EC" id="3.5.4.19"/>
    </reaction>
</comment>
<evidence type="ECO:0000256" key="2">
    <source>
        <dbReference type="ARBA" id="ARBA00001460"/>
    </source>
</evidence>
<dbReference type="AlphaFoldDB" id="I3DVI9"/>
<comment type="similarity">
    <text evidence="5">In the C-terminal section; belongs to the PRA-PH family.</text>
</comment>
<evidence type="ECO:0000256" key="12">
    <source>
        <dbReference type="ARBA" id="ARBA00022801"/>
    </source>
</evidence>
<evidence type="ECO:0000256" key="13">
    <source>
        <dbReference type="ARBA" id="ARBA00023102"/>
    </source>
</evidence>
<dbReference type="OrthoDB" id="9795769at2"/>
<keyword evidence="10" id="KW-0963">Cytoplasm</keyword>
<dbReference type="UniPathway" id="UPA00031">
    <property type="reaction ID" value="UER00008"/>
</dbReference>
<comment type="catalytic activity">
    <reaction evidence="2">
        <text>1-(5-phospho-beta-D-ribosyl)-ATP + H2O = 1-(5-phospho-beta-D-ribosyl)-5'-AMP + diphosphate + H(+)</text>
        <dbReference type="Rhea" id="RHEA:22828"/>
        <dbReference type="ChEBI" id="CHEBI:15377"/>
        <dbReference type="ChEBI" id="CHEBI:15378"/>
        <dbReference type="ChEBI" id="CHEBI:33019"/>
        <dbReference type="ChEBI" id="CHEBI:59457"/>
        <dbReference type="ChEBI" id="CHEBI:73183"/>
        <dbReference type="EC" id="3.6.1.31"/>
    </reaction>
</comment>
<dbReference type="PANTHER" id="PTHR42945:SF9">
    <property type="entry name" value="HISTIDINE BIOSYNTHESIS BIFUNCTIONAL PROTEIN HISIE"/>
    <property type="match status" value="1"/>
</dbReference>
<evidence type="ECO:0000256" key="9">
    <source>
        <dbReference type="ARBA" id="ARBA00017720"/>
    </source>
</evidence>
<evidence type="ECO:0000256" key="1">
    <source>
        <dbReference type="ARBA" id="ARBA00000024"/>
    </source>
</evidence>
<reference evidence="15 16" key="1">
    <citation type="journal article" date="2012" name="Appl. Environ. Microbiol.">
        <title>Genome Sequence of Thermotolerant Bacillus methanolicus: Features and Regulation Related to Methylotrophy and Production of L-Lysine and L-Glutamate from Methanol.</title>
        <authorList>
            <person name="Heggeset T.M."/>
            <person name="Krog A."/>
            <person name="Balzer S."/>
            <person name="Wentzel A."/>
            <person name="Ellingsen T.E."/>
            <person name="Brautaset T."/>
        </authorList>
    </citation>
    <scope>NUCLEOTIDE SEQUENCE [LARGE SCALE GENOMIC DNA]</scope>
    <source>
        <strain evidence="15 16">PB1</strain>
    </source>
</reference>
<evidence type="ECO:0000256" key="7">
    <source>
        <dbReference type="ARBA" id="ARBA00012414"/>
    </source>
</evidence>
<comment type="pathway">
    <text evidence="3">Amino-acid biosynthesis; L-histidine biosynthesis; L-histidine from 5-phospho-alpha-D-ribose 1-diphosphate: step 3/9.</text>
</comment>
<comment type="similarity">
    <text evidence="6">In the N-terminal section; belongs to the PRA-CH family.</text>
</comment>
<dbReference type="EMBL" id="AFEU01000003">
    <property type="protein sequence ID" value="EIJ78260.1"/>
    <property type="molecule type" value="Genomic_DNA"/>
</dbReference>
<sequence length="120" mass="13609">MTVENKISSNIKLDFSKLNGLVPAVLQHAETKEVLMVGFMDEEAWEQTVETGLVTLFRRTLGRVQVKGEEDGKFVSVRRIVADCDDDTILLEVVPESPVCHYGYQSCFIKEFIPKNEKTE</sequence>
<proteinExistence type="inferred from homology"/>
<evidence type="ECO:0000256" key="3">
    <source>
        <dbReference type="ARBA" id="ARBA00005169"/>
    </source>
</evidence>
<dbReference type="InterPro" id="IPR002496">
    <property type="entry name" value="PRib_AMP_CycHydrolase_dom"/>
</dbReference>
<comment type="pathway">
    <text evidence="4">Amino-acid biosynthesis; L-histidine biosynthesis; L-histidine from 5-phospho-alpha-D-ribose 1-diphosphate: step 2/9.</text>
</comment>
<accession>I3DVI9</accession>
<dbReference type="Proteomes" id="UP000010523">
    <property type="component" value="Unassembled WGS sequence"/>
</dbReference>
<dbReference type="EC" id="3.5.4.19" evidence="8"/>
<evidence type="ECO:0000256" key="4">
    <source>
        <dbReference type="ARBA" id="ARBA00005204"/>
    </source>
</evidence>
<dbReference type="SUPFAM" id="SSF141734">
    <property type="entry name" value="HisI-like"/>
    <property type="match status" value="1"/>
</dbReference>
<feature type="domain" description="Phosphoribosyl-AMP cyclohydrolase" evidence="14">
    <location>
        <begin position="36"/>
        <end position="108"/>
    </location>
</feature>
<gene>
    <name evidence="15" type="ORF">PB1_11889</name>
</gene>
<evidence type="ECO:0000256" key="10">
    <source>
        <dbReference type="ARBA" id="ARBA00022490"/>
    </source>
</evidence>
<dbReference type="RefSeq" id="WP_004436572.1">
    <property type="nucleotide sequence ID" value="NZ_AFEU01000003.1"/>
</dbReference>
<keyword evidence="13" id="KW-0368">Histidine biosynthesis</keyword>
<keyword evidence="11" id="KW-0028">Amino-acid biosynthesis</keyword>
<dbReference type="Gene3D" id="3.10.20.810">
    <property type="entry name" value="Phosphoribosyl-AMP cyclohydrolase"/>
    <property type="match status" value="1"/>
</dbReference>
<evidence type="ECO:0000259" key="14">
    <source>
        <dbReference type="Pfam" id="PF01502"/>
    </source>
</evidence>
<evidence type="ECO:0000313" key="16">
    <source>
        <dbReference type="Proteomes" id="UP000010523"/>
    </source>
</evidence>
<dbReference type="GO" id="GO:0000105">
    <property type="term" value="P:L-histidine biosynthetic process"/>
    <property type="evidence" value="ECO:0007669"/>
    <property type="project" value="UniProtKB-UniPathway"/>
</dbReference>
<dbReference type="PANTHER" id="PTHR42945">
    <property type="entry name" value="HISTIDINE BIOSYNTHESIS BIFUNCTIONAL PROTEIN"/>
    <property type="match status" value="1"/>
</dbReference>
<evidence type="ECO:0000256" key="11">
    <source>
        <dbReference type="ARBA" id="ARBA00022605"/>
    </source>
</evidence>
<dbReference type="GO" id="GO:0004636">
    <property type="term" value="F:phosphoribosyl-ATP diphosphatase activity"/>
    <property type="evidence" value="ECO:0007669"/>
    <property type="project" value="UniProtKB-EC"/>
</dbReference>
<keyword evidence="16" id="KW-1185">Reference proteome</keyword>
<evidence type="ECO:0000313" key="15">
    <source>
        <dbReference type="EMBL" id="EIJ78260.1"/>
    </source>
</evidence>
<dbReference type="FunFam" id="3.10.20.810:FF:000001">
    <property type="entry name" value="Histidine biosynthesis bifunctional protein HisIE"/>
    <property type="match status" value="1"/>
</dbReference>
<evidence type="ECO:0000256" key="5">
    <source>
        <dbReference type="ARBA" id="ARBA00007731"/>
    </source>
</evidence>
<dbReference type="Pfam" id="PF01502">
    <property type="entry name" value="PRA-CH"/>
    <property type="match status" value="1"/>
</dbReference>
<protein>
    <recommendedName>
        <fullName evidence="9">Histidine biosynthesis bifunctional protein HisIE</fullName>
        <ecNumber evidence="8">3.5.4.19</ecNumber>
        <ecNumber evidence="7">3.6.1.31</ecNumber>
    </recommendedName>
</protein>
<dbReference type="PATRIC" id="fig|997296.3.peg.2503"/>
<keyword evidence="12 15" id="KW-0378">Hydrolase</keyword>
<dbReference type="STRING" id="997296.PB1_11889"/>
<comment type="caution">
    <text evidence="15">The sequence shown here is derived from an EMBL/GenBank/DDBJ whole genome shotgun (WGS) entry which is preliminary data.</text>
</comment>
<dbReference type="GO" id="GO:0004635">
    <property type="term" value="F:phosphoribosyl-AMP cyclohydrolase activity"/>
    <property type="evidence" value="ECO:0007669"/>
    <property type="project" value="UniProtKB-EC"/>
</dbReference>